<reference evidence="1 2" key="1">
    <citation type="submission" date="2023-10" db="EMBL/GenBank/DDBJ databases">
        <title>Complete genome sequence of a Sphingomonadaceae bacterium.</title>
        <authorList>
            <person name="Yan C."/>
        </authorList>
    </citation>
    <scope>NUCLEOTIDE SEQUENCE [LARGE SCALE GENOMIC DNA]</scope>
    <source>
        <strain evidence="1 2">SCSIO 66989</strain>
    </source>
</reference>
<dbReference type="Proteomes" id="UP001302429">
    <property type="component" value="Chromosome"/>
</dbReference>
<dbReference type="KEGG" id="acoa:RB602_02540"/>
<dbReference type="AlphaFoldDB" id="A0AA97FAP4"/>
<evidence type="ECO:0000313" key="2">
    <source>
        <dbReference type="Proteomes" id="UP001302429"/>
    </source>
</evidence>
<sequence>MASFLKSDLFRNFAMGFGLGAILLLAAQPSETRADIRSDIASAFSEVHDHLS</sequence>
<dbReference type="RefSeq" id="WP_317082664.1">
    <property type="nucleotide sequence ID" value="NZ_CP136594.1"/>
</dbReference>
<name>A0AA97FAP4_9SPHN</name>
<gene>
    <name evidence="1" type="ORF">RB602_02540</name>
</gene>
<protein>
    <submittedName>
        <fullName evidence="1">Uncharacterized protein</fullName>
    </submittedName>
</protein>
<proteinExistence type="predicted"/>
<organism evidence="1 2">
    <name type="scientific">Alterisphingorhabdus coralli</name>
    <dbReference type="NCBI Taxonomy" id="3071408"/>
    <lineage>
        <taxon>Bacteria</taxon>
        <taxon>Pseudomonadati</taxon>
        <taxon>Pseudomonadota</taxon>
        <taxon>Alphaproteobacteria</taxon>
        <taxon>Sphingomonadales</taxon>
        <taxon>Sphingomonadaceae</taxon>
        <taxon>Alterisphingorhabdus (ex Yan et al. 2024)</taxon>
    </lineage>
</organism>
<accession>A0AA97FAP4</accession>
<evidence type="ECO:0000313" key="1">
    <source>
        <dbReference type="EMBL" id="WOE75610.1"/>
    </source>
</evidence>
<keyword evidence="2" id="KW-1185">Reference proteome</keyword>
<dbReference type="EMBL" id="CP136594">
    <property type="protein sequence ID" value="WOE75610.1"/>
    <property type="molecule type" value="Genomic_DNA"/>
</dbReference>